<dbReference type="GO" id="GO:0016998">
    <property type="term" value="P:cell wall macromolecule catabolic process"/>
    <property type="evidence" value="ECO:0007669"/>
    <property type="project" value="InterPro"/>
</dbReference>
<dbReference type="Gene3D" id="3.20.20.80">
    <property type="entry name" value="Glycosidases"/>
    <property type="match status" value="1"/>
</dbReference>
<dbReference type="InterPro" id="IPR017853">
    <property type="entry name" value="GH"/>
</dbReference>
<organism evidence="2 3">
    <name type="scientific">Candidatus Anaerostipes avistercoris</name>
    <dbReference type="NCBI Taxonomy" id="2838462"/>
    <lineage>
        <taxon>Bacteria</taxon>
        <taxon>Bacillati</taxon>
        <taxon>Bacillota</taxon>
        <taxon>Clostridia</taxon>
        <taxon>Lachnospirales</taxon>
        <taxon>Lachnospiraceae</taxon>
        <taxon>Anaerostipes</taxon>
    </lineage>
</organism>
<dbReference type="GO" id="GO:0009253">
    <property type="term" value="P:peptidoglycan catabolic process"/>
    <property type="evidence" value="ECO:0007669"/>
    <property type="project" value="InterPro"/>
</dbReference>
<comment type="caution">
    <text evidence="2">The sequence shown here is derived from an EMBL/GenBank/DDBJ whole genome shotgun (WGS) entry which is preliminary data.</text>
</comment>
<dbReference type="AlphaFoldDB" id="A0A9D2PIY7"/>
<keyword evidence="2" id="KW-0378">Hydrolase</keyword>
<dbReference type="SUPFAM" id="SSF51445">
    <property type="entry name" value="(Trans)glycosidases"/>
    <property type="match status" value="1"/>
</dbReference>
<evidence type="ECO:0000256" key="1">
    <source>
        <dbReference type="ARBA" id="ARBA00010646"/>
    </source>
</evidence>
<dbReference type="PROSITE" id="PS51904">
    <property type="entry name" value="GLYCOSYL_HYDROL_F25_2"/>
    <property type="match status" value="1"/>
</dbReference>
<dbReference type="EMBL" id="DWWD01000026">
    <property type="protein sequence ID" value="HJC50285.1"/>
    <property type="molecule type" value="Genomic_DNA"/>
</dbReference>
<dbReference type="GO" id="GO:0003796">
    <property type="term" value="F:lysozyme activity"/>
    <property type="evidence" value="ECO:0007669"/>
    <property type="project" value="InterPro"/>
</dbReference>
<reference evidence="2" key="1">
    <citation type="journal article" date="2021" name="PeerJ">
        <title>Extensive microbial diversity within the chicken gut microbiome revealed by metagenomics and culture.</title>
        <authorList>
            <person name="Gilroy R."/>
            <person name="Ravi A."/>
            <person name="Getino M."/>
            <person name="Pursley I."/>
            <person name="Horton D.L."/>
            <person name="Alikhan N.F."/>
            <person name="Baker D."/>
            <person name="Gharbi K."/>
            <person name="Hall N."/>
            <person name="Watson M."/>
            <person name="Adriaenssens E.M."/>
            <person name="Foster-Nyarko E."/>
            <person name="Jarju S."/>
            <person name="Secka A."/>
            <person name="Antonio M."/>
            <person name="Oren A."/>
            <person name="Chaudhuri R.R."/>
            <person name="La Ragione R."/>
            <person name="Hildebrand F."/>
            <person name="Pallen M.J."/>
        </authorList>
    </citation>
    <scope>NUCLEOTIDE SEQUENCE</scope>
    <source>
        <strain evidence="2">ChiSjej3B21-8574</strain>
    </source>
</reference>
<name>A0A9D2PIY7_9FIRM</name>
<sequence>MRLNKRNKKELRKICLILALIGVVFLWAVGETIGFPIPTNIDQGRIQVIDVSSYNGRINWRKVKDQKINHAMLRIGTGMNSDREGSEDRRFRANYHSASYASIHTGVYYYSYATTEKQARQEASHCLSLLRKYGIDPQDLDLPVAFDIEEESVFKTGRENVTKITETFCEEIKEAGYTPMIYSGASALKSYFIYDRIKDYEIWVAHYTEADAPSIPFPYRMWQYTSSASVEGANTAQGRCDINYYQTEEG</sequence>
<protein>
    <submittedName>
        <fullName evidence="2">Glycoside hydrolase family 25 protein</fullName>
    </submittedName>
</protein>
<dbReference type="Proteomes" id="UP000823904">
    <property type="component" value="Unassembled WGS sequence"/>
</dbReference>
<evidence type="ECO:0000313" key="3">
    <source>
        <dbReference type="Proteomes" id="UP000823904"/>
    </source>
</evidence>
<reference evidence="2" key="2">
    <citation type="submission" date="2021-04" db="EMBL/GenBank/DDBJ databases">
        <authorList>
            <person name="Gilroy R."/>
        </authorList>
    </citation>
    <scope>NUCLEOTIDE SEQUENCE</scope>
    <source>
        <strain evidence="2">ChiSjej3B21-8574</strain>
    </source>
</reference>
<dbReference type="PANTHER" id="PTHR34135:SF2">
    <property type="entry name" value="LYSOZYME"/>
    <property type="match status" value="1"/>
</dbReference>
<comment type="similarity">
    <text evidence="1">Belongs to the glycosyl hydrolase 25 family.</text>
</comment>
<accession>A0A9D2PIY7</accession>
<evidence type="ECO:0000313" key="2">
    <source>
        <dbReference type="EMBL" id="HJC50285.1"/>
    </source>
</evidence>
<dbReference type="InterPro" id="IPR002053">
    <property type="entry name" value="Glyco_hydro_25"/>
</dbReference>
<gene>
    <name evidence="2" type="ORF">H9754_06875</name>
</gene>
<dbReference type="PANTHER" id="PTHR34135">
    <property type="entry name" value="LYSOZYME"/>
    <property type="match status" value="1"/>
</dbReference>
<dbReference type="GO" id="GO:0016052">
    <property type="term" value="P:carbohydrate catabolic process"/>
    <property type="evidence" value="ECO:0007669"/>
    <property type="project" value="TreeGrafter"/>
</dbReference>
<dbReference type="Pfam" id="PF01183">
    <property type="entry name" value="Glyco_hydro_25"/>
    <property type="match status" value="1"/>
</dbReference>
<proteinExistence type="inferred from homology"/>
<dbReference type="CDD" id="cd06414">
    <property type="entry name" value="GH25_LytC-like"/>
    <property type="match status" value="1"/>
</dbReference>